<dbReference type="HOGENOM" id="CLU_018575_0_0_3"/>
<dbReference type="PANTHER" id="PTHR43308:SF1">
    <property type="entry name" value="OUTER MEMBRANE PROTEIN ALPHA"/>
    <property type="match status" value="1"/>
</dbReference>
<dbReference type="InterPro" id="IPR001119">
    <property type="entry name" value="SLH_dom"/>
</dbReference>
<dbReference type="eggNOG" id="COG3659">
    <property type="taxonomic scope" value="Bacteria"/>
</dbReference>
<feature type="coiled-coil region" evidence="2">
    <location>
        <begin position="93"/>
        <end position="131"/>
    </location>
</feature>
<dbReference type="RefSeq" id="WP_011129080.1">
    <property type="nucleotide sequence ID" value="NC_005070.1"/>
</dbReference>
<comment type="similarity">
    <text evidence="1">Belongs to the OprB family.</text>
</comment>
<feature type="signal peptide" evidence="1">
    <location>
        <begin position="1"/>
        <end position="23"/>
    </location>
</feature>
<evidence type="ECO:0000259" key="3">
    <source>
        <dbReference type="PROSITE" id="PS51272"/>
    </source>
</evidence>
<feature type="domain" description="SLH" evidence="3">
    <location>
        <begin position="43"/>
        <end position="107"/>
    </location>
</feature>
<protein>
    <submittedName>
        <fullName evidence="4">Possible porin</fullName>
    </submittedName>
</protein>
<dbReference type="Pfam" id="PF04966">
    <property type="entry name" value="OprB"/>
    <property type="match status" value="1"/>
</dbReference>
<keyword evidence="2" id="KW-0175">Coiled coil</keyword>
<feature type="chain" id="PRO_5004291973" evidence="1">
    <location>
        <begin position="24"/>
        <end position="501"/>
    </location>
</feature>
<name>Q7U448_PARMW</name>
<reference evidence="4 5" key="1">
    <citation type="journal article" date="2003" name="Nature">
        <title>The genome of a motile marine Synechococcus.</title>
        <authorList>
            <person name="Palenik B."/>
            <person name="Brahamsha B."/>
            <person name="Larimer F."/>
            <person name="Land M."/>
            <person name="Hauser L."/>
            <person name="Chain P."/>
            <person name="Lamerdin J."/>
            <person name="Regala W."/>
            <person name="Allen E.A."/>
            <person name="McCarren J."/>
            <person name="Paulsen I."/>
            <person name="Dufresne A."/>
            <person name="Partensky F."/>
            <person name="Webb E."/>
            <person name="Waterbury J."/>
        </authorList>
    </citation>
    <scope>NUCLEOTIDE SEQUENCE [LARGE SCALE GENOMIC DNA]</scope>
    <source>
        <strain evidence="4 5">WH8102</strain>
    </source>
</reference>
<keyword evidence="1" id="KW-0732">Signal</keyword>
<dbReference type="InterPro" id="IPR047684">
    <property type="entry name" value="Por_som-like"/>
</dbReference>
<dbReference type="GO" id="GO:0015288">
    <property type="term" value="F:porin activity"/>
    <property type="evidence" value="ECO:0007669"/>
    <property type="project" value="InterPro"/>
</dbReference>
<dbReference type="KEGG" id="syw:SYNW2224"/>
<accession>Q7U448</accession>
<dbReference type="Proteomes" id="UP000001422">
    <property type="component" value="Chromosome"/>
</dbReference>
<evidence type="ECO:0000256" key="1">
    <source>
        <dbReference type="RuleBase" id="RU363072"/>
    </source>
</evidence>
<dbReference type="Pfam" id="PF00395">
    <property type="entry name" value="SLH"/>
    <property type="match status" value="1"/>
</dbReference>
<organism evidence="4 5">
    <name type="scientific">Parasynechococcus marenigrum (strain WH8102)</name>
    <dbReference type="NCBI Taxonomy" id="84588"/>
    <lineage>
        <taxon>Bacteria</taxon>
        <taxon>Bacillati</taxon>
        <taxon>Cyanobacteriota</taxon>
        <taxon>Cyanophyceae</taxon>
        <taxon>Synechococcales</taxon>
        <taxon>Prochlorococcaceae</taxon>
        <taxon>Parasynechococcus</taxon>
        <taxon>Parasynechococcus marenigrum</taxon>
    </lineage>
</organism>
<dbReference type="STRING" id="84588.SYNW2224"/>
<evidence type="ECO:0000313" key="5">
    <source>
        <dbReference type="Proteomes" id="UP000001422"/>
    </source>
</evidence>
<dbReference type="AlphaFoldDB" id="Q7U448"/>
<dbReference type="InterPro" id="IPR007049">
    <property type="entry name" value="Carb-sel_porin_OprB"/>
</dbReference>
<gene>
    <name evidence="4" type="primary">som</name>
    <name evidence="4" type="ordered locus">SYNW2224</name>
</gene>
<evidence type="ECO:0000256" key="2">
    <source>
        <dbReference type="SAM" id="Coils"/>
    </source>
</evidence>
<dbReference type="PANTHER" id="PTHR43308">
    <property type="entry name" value="OUTER MEMBRANE PROTEIN ALPHA-RELATED"/>
    <property type="match status" value="1"/>
</dbReference>
<dbReference type="EMBL" id="BX569695">
    <property type="protein sequence ID" value="CAE08739.1"/>
    <property type="molecule type" value="Genomic_DNA"/>
</dbReference>
<dbReference type="GO" id="GO:0016020">
    <property type="term" value="C:membrane"/>
    <property type="evidence" value="ECO:0007669"/>
    <property type="project" value="InterPro"/>
</dbReference>
<dbReference type="NCBIfam" id="NF033921">
    <property type="entry name" value="por_somb"/>
    <property type="match status" value="1"/>
</dbReference>
<dbReference type="GO" id="GO:0008643">
    <property type="term" value="P:carbohydrate transport"/>
    <property type="evidence" value="ECO:0007669"/>
    <property type="project" value="InterPro"/>
</dbReference>
<dbReference type="PROSITE" id="PS51272">
    <property type="entry name" value="SLH"/>
    <property type="match status" value="1"/>
</dbReference>
<keyword evidence="5" id="KW-1185">Reference proteome</keyword>
<dbReference type="InterPro" id="IPR051465">
    <property type="entry name" value="Cell_Envelope_Struct_Comp"/>
</dbReference>
<proteinExistence type="inferred from homology"/>
<evidence type="ECO:0000313" key="4">
    <source>
        <dbReference type="EMBL" id="CAE08739.1"/>
    </source>
</evidence>
<sequence>MKLFQQLLVAPAALGLLASGANAADLNINGVSDYAASEEQVTSITQFSDVYPTDWAYQALANLIERYGCVAGYPNGTFAGNRAMTRYEAAALLNACLDRITEVTDELRRLIKEFETELAVIRGRVDGLEARVGELAATQFSTTTKLKGKATFVTGAINSEDDADKSVYDALSFSYDLRLGLKTSFTGKDLLFTRLRGGNMKDGSAFSGGLRKLDVSGMSGNTMEIDRLYYRFPVAKGLTAIAGPLARNTESLGMKPTAYKVKTLNMFGGHWGTPGVYNKETGGLVGLIWKQKVAKGKPKFTAAVNYVADAGEAENSDPTAGGMFGSNSRANTTAQIGYGSKKWGLAFGYRYGQCKAGFGTGFYKAQDCVKGTDVYSNNFAFNGFWKPAETGLIPSISAGYGFSSLEGSDVETLASWMVGFQWDKIADTSHKLAVGFGAPQYVVSQKGDDPDAPELAFEASLKLKVAKKVSVIPAVFYLPEQSQGVDDASQWGGVVQTVFKF</sequence>